<sequence length="219" mass="23842">MYNLLFVIGFAEGADTAARDAFTAKLSAFGGTAQVRNATIQPTLPGVYNGGDLICRFVFDDDAALTAATTGADWAAIEAGLADKALVASLERVEYEGGLAGGSSDGTKLYRVALFCANVSPTEERLAAFGRQTASMPRYIKAIRRWQVSSTVKASGLNPWTHVWEQEYDGIEGLNGPYMMHPAHWAHVERWFDTEYPDYLVDRVLVHTFCAIDAPVIIA</sequence>
<dbReference type="SMART" id="SM00886">
    <property type="entry name" value="Dabb"/>
    <property type="match status" value="1"/>
</dbReference>
<dbReference type="Proteomes" id="UP000198281">
    <property type="component" value="Unassembled WGS sequence"/>
</dbReference>
<dbReference type="InterPro" id="IPR013097">
    <property type="entry name" value="Dabb"/>
</dbReference>
<organism evidence="2 3">
    <name type="scientific">Edaphosphingomonas laterariae</name>
    <dbReference type="NCBI Taxonomy" id="861865"/>
    <lineage>
        <taxon>Bacteria</taxon>
        <taxon>Pseudomonadati</taxon>
        <taxon>Pseudomonadota</taxon>
        <taxon>Alphaproteobacteria</taxon>
        <taxon>Sphingomonadales</taxon>
        <taxon>Rhizorhabdaceae</taxon>
        <taxon>Edaphosphingomonas</taxon>
    </lineage>
</organism>
<evidence type="ECO:0000313" key="3">
    <source>
        <dbReference type="Proteomes" id="UP000198281"/>
    </source>
</evidence>
<name>A0A239HZ97_9SPHN</name>
<evidence type="ECO:0000259" key="1">
    <source>
        <dbReference type="PROSITE" id="PS51502"/>
    </source>
</evidence>
<proteinExistence type="predicted"/>
<evidence type="ECO:0000313" key="2">
    <source>
        <dbReference type="EMBL" id="SNS86816.1"/>
    </source>
</evidence>
<reference evidence="3" key="1">
    <citation type="submission" date="2017-06" db="EMBL/GenBank/DDBJ databases">
        <authorList>
            <person name="Varghese N."/>
            <person name="Submissions S."/>
        </authorList>
    </citation>
    <scope>NUCLEOTIDE SEQUENCE [LARGE SCALE GENOMIC DNA]</scope>
    <source>
        <strain evidence="3">LNB2</strain>
    </source>
</reference>
<dbReference type="InterPro" id="IPR011008">
    <property type="entry name" value="Dimeric_a/b-barrel"/>
</dbReference>
<keyword evidence="3" id="KW-1185">Reference proteome</keyword>
<dbReference type="EMBL" id="FZOS01000020">
    <property type="protein sequence ID" value="SNS86816.1"/>
    <property type="molecule type" value="Genomic_DNA"/>
</dbReference>
<dbReference type="RefSeq" id="WP_089220533.1">
    <property type="nucleotide sequence ID" value="NZ_FZOS01000020.1"/>
</dbReference>
<protein>
    <submittedName>
        <fullName evidence="2">Stress responsive A/B Barrel Domain</fullName>
    </submittedName>
</protein>
<dbReference type="OrthoDB" id="7565202at2"/>
<feature type="domain" description="Stress-response A/B barrel" evidence="1">
    <location>
        <begin position="109"/>
        <end position="209"/>
    </location>
</feature>
<dbReference type="AlphaFoldDB" id="A0A239HZ97"/>
<dbReference type="SUPFAM" id="SSF54909">
    <property type="entry name" value="Dimeric alpha+beta barrel"/>
    <property type="match status" value="1"/>
</dbReference>
<gene>
    <name evidence="2" type="ORF">SAMN06295912_12029</name>
</gene>
<dbReference type="Pfam" id="PF07876">
    <property type="entry name" value="Dabb"/>
    <property type="match status" value="1"/>
</dbReference>
<dbReference type="PROSITE" id="PS51502">
    <property type="entry name" value="S_R_A_B_BARREL"/>
    <property type="match status" value="1"/>
</dbReference>
<accession>A0A239HZ97</accession>